<dbReference type="SUPFAM" id="SSF111331">
    <property type="entry name" value="NAD kinase/diacylglycerol kinase-like"/>
    <property type="match status" value="1"/>
</dbReference>
<sequence>MLSFADSSFMRGLYFVICPCSARGVDVQVVDRLGYTADAVNWADVIFTAGGDGTFLLGAHKIRTRDKLIIGLNTDPDFSAGCLCLPRWCTWNFPRVLDFLYGGRFRPLWRNRIRVTLIHDKQHVPRIDVLDKRKPAALDGWDRLEADEFQQLDESCRPHVNPPSPTSGVPLDSLVPAGLRKYMTQTTLPIRALNEVFFGESLSAKVSHYDISIDGEKYVRQKSSGVTCATGTGSSSWFYQINRLSTEVVADVLAIAKRLRDED</sequence>
<dbReference type="GO" id="GO:0019674">
    <property type="term" value="P:NAD+ metabolic process"/>
    <property type="evidence" value="ECO:0007669"/>
    <property type="project" value="InterPro"/>
</dbReference>
<dbReference type="Gene3D" id="2.60.200.30">
    <property type="entry name" value="Probable inorganic polyphosphate/atp-NAD kinase, domain 2"/>
    <property type="match status" value="1"/>
</dbReference>
<protein>
    <submittedName>
        <fullName evidence="1">NAD kinase 2 mitochondrial</fullName>
    </submittedName>
</protein>
<keyword evidence="1" id="KW-0418">Kinase</keyword>
<dbReference type="InterPro" id="IPR017437">
    <property type="entry name" value="ATP-NAD_kinase_PpnK-typ_C"/>
</dbReference>
<dbReference type="GO" id="GO:0005739">
    <property type="term" value="C:mitochondrion"/>
    <property type="evidence" value="ECO:0007669"/>
    <property type="project" value="TreeGrafter"/>
</dbReference>
<dbReference type="Gene3D" id="3.40.50.10330">
    <property type="entry name" value="Probable inorganic polyphosphate/atp-NAD kinase, domain 1"/>
    <property type="match status" value="1"/>
</dbReference>
<comment type="caution">
    <text evidence="1">The sequence shown here is derived from an EMBL/GenBank/DDBJ whole genome shotgun (WGS) entry which is preliminary data.</text>
</comment>
<name>A0A504YLA3_FASGI</name>
<evidence type="ECO:0000313" key="1">
    <source>
        <dbReference type="EMBL" id="TPP61181.1"/>
    </source>
</evidence>
<dbReference type="AlphaFoldDB" id="A0A504YLA3"/>
<dbReference type="GO" id="GO:0003951">
    <property type="term" value="F:NAD+ kinase activity"/>
    <property type="evidence" value="ECO:0007669"/>
    <property type="project" value="InterPro"/>
</dbReference>
<dbReference type="PANTHER" id="PTHR13158:SF5">
    <property type="entry name" value="NAD KINASE 2, MITOCHONDRIAL"/>
    <property type="match status" value="1"/>
</dbReference>
<dbReference type="EMBL" id="SUNJ01008515">
    <property type="protein sequence ID" value="TPP61181.1"/>
    <property type="molecule type" value="Genomic_DNA"/>
</dbReference>
<keyword evidence="1" id="KW-0808">Transferase</keyword>
<keyword evidence="2" id="KW-1185">Reference proteome</keyword>
<dbReference type="InterPro" id="IPR017438">
    <property type="entry name" value="ATP-NAD_kinase_N"/>
</dbReference>
<dbReference type="PANTHER" id="PTHR13158">
    <property type="match status" value="1"/>
</dbReference>
<dbReference type="OrthoDB" id="185618at2759"/>
<evidence type="ECO:0000313" key="2">
    <source>
        <dbReference type="Proteomes" id="UP000316759"/>
    </source>
</evidence>
<feature type="non-terminal residue" evidence="1">
    <location>
        <position position="263"/>
    </location>
</feature>
<dbReference type="InterPro" id="IPR016064">
    <property type="entry name" value="NAD/diacylglycerol_kinase_sf"/>
</dbReference>
<dbReference type="Proteomes" id="UP000316759">
    <property type="component" value="Unassembled WGS sequence"/>
</dbReference>
<gene>
    <name evidence="1" type="ORF">FGIG_07557</name>
</gene>
<proteinExistence type="predicted"/>
<organism evidence="1 2">
    <name type="scientific">Fasciola gigantica</name>
    <name type="common">Giant liver fluke</name>
    <dbReference type="NCBI Taxonomy" id="46835"/>
    <lineage>
        <taxon>Eukaryota</taxon>
        <taxon>Metazoa</taxon>
        <taxon>Spiralia</taxon>
        <taxon>Lophotrochozoa</taxon>
        <taxon>Platyhelminthes</taxon>
        <taxon>Trematoda</taxon>
        <taxon>Digenea</taxon>
        <taxon>Plagiorchiida</taxon>
        <taxon>Echinostomata</taxon>
        <taxon>Echinostomatoidea</taxon>
        <taxon>Fasciolidae</taxon>
        <taxon>Fasciola</taxon>
    </lineage>
</organism>
<accession>A0A504YLA3</accession>
<reference evidence="1 2" key="1">
    <citation type="submission" date="2019-04" db="EMBL/GenBank/DDBJ databases">
        <title>Annotation for the trematode Fasciola gigantica.</title>
        <authorList>
            <person name="Choi Y.-J."/>
        </authorList>
    </citation>
    <scope>NUCLEOTIDE SEQUENCE [LARGE SCALE GENOMIC DNA]</scope>
    <source>
        <strain evidence="1">Uganda_cow_1</strain>
    </source>
</reference>
<dbReference type="STRING" id="46835.A0A504YLA3"/>